<dbReference type="InterPro" id="IPR055259">
    <property type="entry name" value="YkvP/CgeB_Glyco_trans-like"/>
</dbReference>
<keyword evidence="2" id="KW-0328">Glycosyltransferase</keyword>
<proteinExistence type="predicted"/>
<sequence>MTESVVNVLMVVEGDIATTQLLEQILASGRREGIAYRKVMLVDLKVEDIQQDTVPLFIRCGDPSLRLWIERLCDARHPYLYYLDDNFWEIGGNSPIAEYYRHPSVRASLELAVSQAERVLTNSDVLAAFLAQFNKSIDILPASFDFSLIEIEKLAPQEEIRIGFAGSPSRVDDLDIIKPIMEPLLKKFPGLVFEFAGVLPAGVVESAQVRYFPHVGNYNEFIEFKQSRRWSIGLAPLRDTPANRCKTDNKYREYSACGIPAVYSNIPPYSGSVTPDVTGLLVPDTALAWCEAIERLLDDADLRSVMAKAAYADVLQRHSVEVVASKWANLLKDTARLVERSDVQPLQEHKPQVWLRGVVLELESILVRVRIVHADAGPWGVIKKAIVWVGRKVSMIFSVFPVRK</sequence>
<dbReference type="SUPFAM" id="SSF53756">
    <property type="entry name" value="UDP-Glycosyltransferase/glycogen phosphorylase"/>
    <property type="match status" value="1"/>
</dbReference>
<accession>A0ABU7HBQ3</accession>
<protein>
    <submittedName>
        <fullName evidence="2">Glycosyltransferase</fullName>
        <ecNumber evidence="2">2.4.-.-</ecNumber>
    </submittedName>
</protein>
<organism evidence="2 3">
    <name type="scientific">Pseudomonas carassii</name>
    <dbReference type="NCBI Taxonomy" id="3115855"/>
    <lineage>
        <taxon>Bacteria</taxon>
        <taxon>Pseudomonadati</taxon>
        <taxon>Pseudomonadota</taxon>
        <taxon>Gammaproteobacteria</taxon>
        <taxon>Pseudomonadales</taxon>
        <taxon>Pseudomonadaceae</taxon>
        <taxon>Pseudomonas</taxon>
    </lineage>
</organism>
<dbReference type="Gene3D" id="3.40.50.2000">
    <property type="entry name" value="Glycogen Phosphorylase B"/>
    <property type="match status" value="1"/>
</dbReference>
<feature type="domain" description="Spore protein YkvP/CgeB glycosyl transferase-like" evidence="1">
    <location>
        <begin position="180"/>
        <end position="326"/>
    </location>
</feature>
<dbReference type="RefSeq" id="WP_330104129.1">
    <property type="nucleotide sequence ID" value="NZ_JAZDCT010000016.1"/>
</dbReference>
<evidence type="ECO:0000313" key="2">
    <source>
        <dbReference type="EMBL" id="MEE1888744.1"/>
    </source>
</evidence>
<dbReference type="Pfam" id="PF13524">
    <property type="entry name" value="Glyco_trans_1_2"/>
    <property type="match status" value="1"/>
</dbReference>
<reference evidence="2" key="1">
    <citation type="submission" date="2024-01" db="EMBL/GenBank/DDBJ databases">
        <title>Unpublished Manusciprt.</title>
        <authorList>
            <person name="Duman M."/>
            <person name="Valdes E.G."/>
            <person name="Ajmi N."/>
            <person name="Altun S."/>
            <person name="Saticioglu I.B."/>
        </authorList>
    </citation>
    <scope>NUCLEOTIDE SEQUENCE</scope>
    <source>
        <strain evidence="2">137P</strain>
    </source>
</reference>
<evidence type="ECO:0000259" key="1">
    <source>
        <dbReference type="Pfam" id="PF13524"/>
    </source>
</evidence>
<comment type="caution">
    <text evidence="2">The sequence shown here is derived from an EMBL/GenBank/DDBJ whole genome shotgun (WGS) entry which is preliminary data.</text>
</comment>
<dbReference type="EMBL" id="JAZDCT010000016">
    <property type="protein sequence ID" value="MEE1888744.1"/>
    <property type="molecule type" value="Genomic_DNA"/>
</dbReference>
<keyword evidence="3" id="KW-1185">Reference proteome</keyword>
<gene>
    <name evidence="2" type="ORF">V0R62_13860</name>
</gene>
<dbReference type="GO" id="GO:0016757">
    <property type="term" value="F:glycosyltransferase activity"/>
    <property type="evidence" value="ECO:0007669"/>
    <property type="project" value="UniProtKB-KW"/>
</dbReference>
<dbReference type="Proteomes" id="UP001354227">
    <property type="component" value="Unassembled WGS sequence"/>
</dbReference>
<name>A0ABU7HBQ3_9PSED</name>
<evidence type="ECO:0000313" key="3">
    <source>
        <dbReference type="Proteomes" id="UP001354227"/>
    </source>
</evidence>
<dbReference type="EC" id="2.4.-.-" evidence="2"/>
<keyword evidence="2" id="KW-0808">Transferase</keyword>